<sequence>MEKRHLAYRPAEHPFPGRKPPDRQLLDPAVVTACGSEPARESGVSFSRFVADTAPSRAGSLLQ</sequence>
<evidence type="ECO:0000256" key="1">
    <source>
        <dbReference type="SAM" id="MobiDB-lite"/>
    </source>
</evidence>
<evidence type="ECO:0000313" key="2">
    <source>
        <dbReference type="EMBL" id="AWY41811.1"/>
    </source>
</evidence>
<dbReference type="AlphaFoldDB" id="A0A2Z4RL17"/>
<gene>
    <name evidence="2" type="ORF">DKY63_18670</name>
</gene>
<protein>
    <submittedName>
        <fullName evidence="2">Uncharacterized protein</fullName>
    </submittedName>
</protein>
<accession>A0A2Z4RL17</accession>
<organism evidence="2 3">
    <name type="scientific">Pseudomonas putida</name>
    <name type="common">Arthrobacter siderocapsulatus</name>
    <dbReference type="NCBI Taxonomy" id="303"/>
    <lineage>
        <taxon>Bacteria</taxon>
        <taxon>Pseudomonadati</taxon>
        <taxon>Pseudomonadota</taxon>
        <taxon>Gammaproteobacteria</taxon>
        <taxon>Pseudomonadales</taxon>
        <taxon>Pseudomonadaceae</taxon>
        <taxon>Pseudomonas</taxon>
    </lineage>
</organism>
<proteinExistence type="predicted"/>
<feature type="region of interest" description="Disordered" evidence="1">
    <location>
        <begin position="1"/>
        <end position="24"/>
    </location>
</feature>
<dbReference type="EMBL" id="CP029693">
    <property type="protein sequence ID" value="AWY41811.1"/>
    <property type="molecule type" value="Genomic_DNA"/>
</dbReference>
<dbReference type="Proteomes" id="UP000250299">
    <property type="component" value="Chromosome"/>
</dbReference>
<reference evidence="2 3" key="1">
    <citation type="submission" date="2018-05" db="EMBL/GenBank/DDBJ databases">
        <title>Whole genome sequence of Pseudomonas putida JBC17.</title>
        <authorList>
            <person name="Lee Y.H."/>
            <person name="David K."/>
        </authorList>
    </citation>
    <scope>NUCLEOTIDE SEQUENCE [LARGE SCALE GENOMIC DNA]</scope>
    <source>
        <strain evidence="2 3">JBC17</strain>
    </source>
</reference>
<name>A0A2Z4RL17_PSEPU</name>
<evidence type="ECO:0000313" key="3">
    <source>
        <dbReference type="Proteomes" id="UP000250299"/>
    </source>
</evidence>
<dbReference type="OrthoDB" id="7033428at2"/>